<evidence type="ECO:0000313" key="5">
    <source>
        <dbReference type="EnsemblMetazoa" id="CapteP223569"/>
    </source>
</evidence>
<organism evidence="4">
    <name type="scientific">Capitella teleta</name>
    <name type="common">Polychaete worm</name>
    <dbReference type="NCBI Taxonomy" id="283909"/>
    <lineage>
        <taxon>Eukaryota</taxon>
        <taxon>Metazoa</taxon>
        <taxon>Spiralia</taxon>
        <taxon>Lophotrochozoa</taxon>
        <taxon>Annelida</taxon>
        <taxon>Polychaeta</taxon>
        <taxon>Sedentaria</taxon>
        <taxon>Scolecida</taxon>
        <taxon>Capitellidae</taxon>
        <taxon>Capitella</taxon>
    </lineage>
</organism>
<feature type="compositionally biased region" description="Basic and acidic residues" evidence="2">
    <location>
        <begin position="176"/>
        <end position="189"/>
    </location>
</feature>
<evidence type="ECO:0000256" key="1">
    <source>
        <dbReference type="SAM" id="Coils"/>
    </source>
</evidence>
<feature type="domain" description="GRIP" evidence="3">
    <location>
        <begin position="475"/>
        <end position="524"/>
    </location>
</feature>
<dbReference type="PROSITE" id="PS50913">
    <property type="entry name" value="GRIP"/>
    <property type="match status" value="1"/>
</dbReference>
<proteinExistence type="predicted"/>
<name>R7TQF6_CAPTE</name>
<protein>
    <recommendedName>
        <fullName evidence="3">GRIP domain-containing protein</fullName>
    </recommendedName>
</protein>
<sequence length="530" mass="59983">MSSEESISPILDFKFDVAEDLDMQRPSQRHQLFAAAAAGNLSPIPSDNENGELAATSSMSEPYDHDDLPEDTDITAERPPHWDYELDGDEDHYKEDDDLLLSSRHRSYTDSNDSLESFERMTAKFSEDTNGLSSELKMQQEIYEDSISRSTPALPTTTTTPATPTSPNAPTSPMKLLEKSSQKAPDKPRGGARIIVPKVKAPKPATNGSSTKSSPTYRTKPAKSKLPKMEHIQSTIPKPRPKQNPATKQTEADKKAALAKAINRENKSSINRKKNLVIQQSRDLEEEAKETDYLTPLQKKNNYIKDLEHKLKETKAKLEIAERDVAKVDIIIKDKTSDIVAQKEDEVRLLKEQIAEMEIVSENLQKSYKDALSTIRAYEDTVEEMKNAMEQKNIETKEMYLVMYRKGQESALFDREVQNNRLRRSLLQLEELAASAPQSVDVKELVAKLEKTQGELTKWQSIQMSSSYDGGEKPDTEASAKLRFLRDSMFHYLSDDSRDQPQHLKAMIAILGFTEVQMKKIRKAVVDHHK</sequence>
<gene>
    <name evidence="4" type="ORF">CAPTEDRAFT_223569</name>
</gene>
<feature type="compositionally biased region" description="Basic and acidic residues" evidence="2">
    <location>
        <begin position="75"/>
        <end position="84"/>
    </location>
</feature>
<dbReference type="Proteomes" id="UP000014760">
    <property type="component" value="Unassembled WGS sequence"/>
</dbReference>
<reference evidence="4 6" key="2">
    <citation type="journal article" date="2013" name="Nature">
        <title>Insights into bilaterian evolution from three spiralian genomes.</title>
        <authorList>
            <person name="Simakov O."/>
            <person name="Marletaz F."/>
            <person name="Cho S.J."/>
            <person name="Edsinger-Gonzales E."/>
            <person name="Havlak P."/>
            <person name="Hellsten U."/>
            <person name="Kuo D.H."/>
            <person name="Larsson T."/>
            <person name="Lv J."/>
            <person name="Arendt D."/>
            <person name="Savage R."/>
            <person name="Osoegawa K."/>
            <person name="de Jong P."/>
            <person name="Grimwood J."/>
            <person name="Chapman J.A."/>
            <person name="Shapiro H."/>
            <person name="Aerts A."/>
            <person name="Otillar R.P."/>
            <person name="Terry A.Y."/>
            <person name="Boore J.L."/>
            <person name="Grigoriev I.V."/>
            <person name="Lindberg D.R."/>
            <person name="Seaver E.C."/>
            <person name="Weisblat D.A."/>
            <person name="Putnam N.H."/>
            <person name="Rokhsar D.S."/>
        </authorList>
    </citation>
    <scope>NUCLEOTIDE SEQUENCE</scope>
    <source>
        <strain evidence="4 6">I ESC-2004</strain>
    </source>
</reference>
<dbReference type="OrthoDB" id="5807119at2759"/>
<feature type="compositionally biased region" description="Low complexity" evidence="2">
    <location>
        <begin position="150"/>
        <end position="173"/>
    </location>
</feature>
<dbReference type="EMBL" id="KB308980">
    <property type="protein sequence ID" value="ELT95874.1"/>
    <property type="molecule type" value="Genomic_DNA"/>
</dbReference>
<feature type="region of interest" description="Disordered" evidence="2">
    <location>
        <begin position="143"/>
        <end position="251"/>
    </location>
</feature>
<dbReference type="EnsemblMetazoa" id="CapteT223569">
    <property type="protein sequence ID" value="CapteP223569"/>
    <property type="gene ID" value="CapteG223569"/>
</dbReference>
<feature type="compositionally biased region" description="Polar residues" evidence="2">
    <location>
        <begin position="206"/>
        <end position="217"/>
    </location>
</feature>
<reference evidence="5" key="3">
    <citation type="submission" date="2015-06" db="UniProtKB">
        <authorList>
            <consortium name="EnsemblMetazoa"/>
        </authorList>
    </citation>
    <scope>IDENTIFICATION</scope>
</reference>
<keyword evidence="6" id="KW-1185">Reference proteome</keyword>
<accession>R7TQF6</accession>
<evidence type="ECO:0000313" key="6">
    <source>
        <dbReference type="Proteomes" id="UP000014760"/>
    </source>
</evidence>
<evidence type="ECO:0000259" key="3">
    <source>
        <dbReference type="PROSITE" id="PS50913"/>
    </source>
</evidence>
<feature type="coiled-coil region" evidence="1">
    <location>
        <begin position="297"/>
        <end position="398"/>
    </location>
</feature>
<dbReference type="EMBL" id="AMQN01011614">
    <property type="status" value="NOT_ANNOTATED_CDS"/>
    <property type="molecule type" value="Genomic_DNA"/>
</dbReference>
<feature type="region of interest" description="Disordered" evidence="2">
    <location>
        <begin position="40"/>
        <end position="98"/>
    </location>
</feature>
<keyword evidence="1" id="KW-0175">Coiled coil</keyword>
<reference evidence="6" key="1">
    <citation type="submission" date="2012-12" db="EMBL/GenBank/DDBJ databases">
        <authorList>
            <person name="Hellsten U."/>
            <person name="Grimwood J."/>
            <person name="Chapman J.A."/>
            <person name="Shapiro H."/>
            <person name="Aerts A."/>
            <person name="Otillar R.P."/>
            <person name="Terry A.Y."/>
            <person name="Boore J.L."/>
            <person name="Simakov O."/>
            <person name="Marletaz F."/>
            <person name="Cho S.-J."/>
            <person name="Edsinger-Gonzales E."/>
            <person name="Havlak P."/>
            <person name="Kuo D.-H."/>
            <person name="Larsson T."/>
            <person name="Lv J."/>
            <person name="Arendt D."/>
            <person name="Savage R."/>
            <person name="Osoegawa K."/>
            <person name="de Jong P."/>
            <person name="Lindberg D.R."/>
            <person name="Seaver E.C."/>
            <person name="Weisblat D.A."/>
            <person name="Putnam N.H."/>
            <person name="Grigoriev I.V."/>
            <person name="Rokhsar D.S."/>
        </authorList>
    </citation>
    <scope>NUCLEOTIDE SEQUENCE</scope>
    <source>
        <strain evidence="6">I ESC-2004</strain>
    </source>
</reference>
<evidence type="ECO:0000256" key="2">
    <source>
        <dbReference type="SAM" id="MobiDB-lite"/>
    </source>
</evidence>
<dbReference type="OMA" id="DVYHKTP"/>
<dbReference type="HOGENOM" id="CLU_514138_0_0_1"/>
<dbReference type="AlphaFoldDB" id="R7TQF6"/>
<dbReference type="InterPro" id="IPR000237">
    <property type="entry name" value="GRIP_dom"/>
</dbReference>
<evidence type="ECO:0000313" key="4">
    <source>
        <dbReference type="EMBL" id="ELT95874.1"/>
    </source>
</evidence>